<gene>
    <name evidence="10" type="primary">ND3</name>
</gene>
<dbReference type="GO" id="GO:0030964">
    <property type="term" value="C:NADH dehydrogenase complex"/>
    <property type="evidence" value="ECO:0007669"/>
    <property type="project" value="TreeGrafter"/>
</dbReference>
<dbReference type="EMBL" id="MN417319">
    <property type="protein sequence ID" value="QWV61025.1"/>
    <property type="molecule type" value="Genomic_DNA"/>
</dbReference>
<comment type="similarity">
    <text evidence="2 9">Belongs to the complex I subunit 3 family.</text>
</comment>
<keyword evidence="9" id="KW-0249">Electron transport</keyword>
<keyword evidence="9" id="KW-1278">Translocase</keyword>
<keyword evidence="7 9" id="KW-0472">Membrane</keyword>
<keyword evidence="9" id="KW-0520">NAD</keyword>
<dbReference type="RefSeq" id="YP_010611147.1">
    <property type="nucleotide sequence ID" value="NC_070019.1"/>
</dbReference>
<protein>
    <recommendedName>
        <fullName evidence="3 9">NADH-ubiquinone oxidoreductase chain 3</fullName>
        <ecNumber evidence="9">7.1.1.2</ecNumber>
    </recommendedName>
</protein>
<dbReference type="EC" id="7.1.1.2" evidence="9"/>
<dbReference type="CTD" id="4537"/>
<keyword evidence="6 9" id="KW-1133">Transmembrane helix</keyword>
<comment type="catalytic activity">
    <reaction evidence="8 9">
        <text>a ubiquinone + NADH + 5 H(+)(in) = a ubiquinol + NAD(+) + 4 H(+)(out)</text>
        <dbReference type="Rhea" id="RHEA:29091"/>
        <dbReference type="Rhea" id="RHEA-COMP:9565"/>
        <dbReference type="Rhea" id="RHEA-COMP:9566"/>
        <dbReference type="ChEBI" id="CHEBI:15378"/>
        <dbReference type="ChEBI" id="CHEBI:16389"/>
        <dbReference type="ChEBI" id="CHEBI:17976"/>
        <dbReference type="ChEBI" id="CHEBI:57540"/>
        <dbReference type="ChEBI" id="CHEBI:57945"/>
        <dbReference type="EC" id="7.1.1.2"/>
    </reaction>
</comment>
<sequence>MKILMSSITIATIIFMMFIITTMISKKKKMSREKNTPFECGFSNMSSARKPFSTHFFLIATIFLIFDIEMSIILPMMNNKMVPLNEWLLSSTITIMILIVGLMHEWNNGMLEWSK</sequence>
<feature type="transmembrane region" description="Helical" evidence="9">
    <location>
        <begin position="6"/>
        <end position="24"/>
    </location>
</feature>
<dbReference type="InterPro" id="IPR038430">
    <property type="entry name" value="NDAH_ubi_oxred_su3_sf"/>
</dbReference>
<dbReference type="Gene3D" id="1.20.58.1610">
    <property type="entry name" value="NADH:ubiquinone/plastoquinone oxidoreductase, chain 3"/>
    <property type="match status" value="1"/>
</dbReference>
<evidence type="ECO:0000256" key="7">
    <source>
        <dbReference type="ARBA" id="ARBA00023136"/>
    </source>
</evidence>
<evidence type="ECO:0000256" key="6">
    <source>
        <dbReference type="ARBA" id="ARBA00022989"/>
    </source>
</evidence>
<dbReference type="Pfam" id="PF00507">
    <property type="entry name" value="Oxidored_q4"/>
    <property type="match status" value="1"/>
</dbReference>
<evidence type="ECO:0000256" key="8">
    <source>
        <dbReference type="ARBA" id="ARBA00049551"/>
    </source>
</evidence>
<evidence type="ECO:0000256" key="4">
    <source>
        <dbReference type="ARBA" id="ARBA00022448"/>
    </source>
</evidence>
<dbReference type="GO" id="GO:0031966">
    <property type="term" value="C:mitochondrial membrane"/>
    <property type="evidence" value="ECO:0007669"/>
    <property type="project" value="UniProtKB-SubCell"/>
</dbReference>
<name>A0A8F2TCB1_9HEMI</name>
<keyword evidence="9 10" id="KW-0496">Mitochondrion</keyword>
<dbReference type="PANTHER" id="PTHR11058">
    <property type="entry name" value="NADH-UBIQUINONE OXIDOREDUCTASE CHAIN 3"/>
    <property type="match status" value="1"/>
</dbReference>
<keyword evidence="9" id="KW-0679">Respiratory chain</keyword>
<evidence type="ECO:0000256" key="9">
    <source>
        <dbReference type="RuleBase" id="RU003640"/>
    </source>
</evidence>
<dbReference type="InterPro" id="IPR000440">
    <property type="entry name" value="NADH_UbQ/plastoQ_OxRdtase_su3"/>
</dbReference>
<accession>A0A8F2TCB1</accession>
<keyword evidence="5 9" id="KW-0812">Transmembrane</keyword>
<organism evidence="10">
    <name type="scientific">Metcalfa pruinosa</name>
    <dbReference type="NCBI Taxonomy" id="1185500"/>
    <lineage>
        <taxon>Eukaryota</taxon>
        <taxon>Metazoa</taxon>
        <taxon>Ecdysozoa</taxon>
        <taxon>Arthropoda</taxon>
        <taxon>Hexapoda</taxon>
        <taxon>Insecta</taxon>
        <taxon>Pterygota</taxon>
        <taxon>Neoptera</taxon>
        <taxon>Paraneoptera</taxon>
        <taxon>Hemiptera</taxon>
        <taxon>Auchenorrhyncha</taxon>
        <taxon>Fulgoroidea</taxon>
        <taxon>Flatidae</taxon>
        <taxon>Flatidae incertae sedis</taxon>
        <taxon>Metcalfa</taxon>
    </lineage>
</organism>
<dbReference type="GeneID" id="77616487"/>
<evidence type="ECO:0000256" key="1">
    <source>
        <dbReference type="ARBA" id="ARBA00004370"/>
    </source>
</evidence>
<dbReference type="GO" id="GO:0008137">
    <property type="term" value="F:NADH dehydrogenase (ubiquinone) activity"/>
    <property type="evidence" value="ECO:0007669"/>
    <property type="project" value="UniProtKB-UniRule"/>
</dbReference>
<evidence type="ECO:0000256" key="3">
    <source>
        <dbReference type="ARBA" id="ARBA00021007"/>
    </source>
</evidence>
<keyword evidence="9" id="KW-0830">Ubiquinone</keyword>
<dbReference type="AlphaFoldDB" id="A0A8F2TCB1"/>
<evidence type="ECO:0000256" key="2">
    <source>
        <dbReference type="ARBA" id="ARBA00008472"/>
    </source>
</evidence>
<evidence type="ECO:0000313" key="10">
    <source>
        <dbReference type="EMBL" id="QWV61025.1"/>
    </source>
</evidence>
<feature type="transmembrane region" description="Helical" evidence="9">
    <location>
        <begin position="87"/>
        <end position="106"/>
    </location>
</feature>
<dbReference type="PANTHER" id="PTHR11058:SF9">
    <property type="entry name" value="NADH-UBIQUINONE OXIDOREDUCTASE CHAIN 3"/>
    <property type="match status" value="1"/>
</dbReference>
<feature type="transmembrane region" description="Helical" evidence="9">
    <location>
        <begin position="55"/>
        <end position="75"/>
    </location>
</feature>
<keyword evidence="4 9" id="KW-0813">Transport</keyword>
<geneLocation type="mitochondrion" evidence="10"/>
<comment type="subcellular location">
    <subcellularLocation>
        <location evidence="1">Membrane</location>
    </subcellularLocation>
    <subcellularLocation>
        <location evidence="9">Mitochondrion membrane</location>
        <topology evidence="9">Multi-pass membrane protein</topology>
    </subcellularLocation>
</comment>
<proteinExistence type="inferred from homology"/>
<reference evidence="10" key="1">
    <citation type="journal article" date="2020" name="Insects">
        <title>Tracing the Invasion and Expansion Characteristics of the Flatid Planthopper, Metcalfa pruinosa (Hemiptera: Flatidae), in Korea Using Mitochondrial DNA Sequences.</title>
        <authorList>
            <person name="Lee K.H."/>
            <person name="Jeong J.S."/>
            <person name="Park J.S."/>
            <person name="Kim M.J."/>
            <person name="Jeong N.R."/>
            <person name="Jeong S.Y."/>
            <person name="Lee G.S."/>
            <person name="Lee W."/>
            <person name="Kim I."/>
        </authorList>
    </citation>
    <scope>NUCLEOTIDE SEQUENCE</scope>
</reference>
<comment type="function">
    <text evidence="9">Core subunit of the mitochondrial membrane respiratory chain NADH dehydrogenase (Complex I) which catalyzes electron transfer from NADH through the respiratory chain, using ubiquinone as an electron acceptor. Essential for the catalytic activity of complex I.</text>
</comment>
<evidence type="ECO:0000256" key="5">
    <source>
        <dbReference type="ARBA" id="ARBA00022692"/>
    </source>
</evidence>